<sequence length="356" mass="38642">MTGVLPEQPALWKQLLACASFCIFNIGLCEFNSWALQKDRWPGFHFTWFYTMFHMLVSAIAAFLLQWSVTKPAMGGPTFQQAWEYRLLIIPMGLCSYLMNGLNNASLALVTLFLNQAIKVTLPFFTMSFSFLFANKTYSAMMIFVVFGLCVGSVLSVWHKMSAEGGSSSIMGVFMCIIGMMAGAIKGVLVMILCAGVGPMADKPKLEPTVVLVYDCSIAFVLMLITWACLDEREQSIAYLSDPDTRAIGLIIIAIGSSMAFCFNLSMFYFTMLTTALTATVGSSGVKVLLIVVSAVQAGVNDPVSWFGVATVVVTLCAYSYLTLHEKPKPLPADTGGIEAATTAGAKTEQTPLIKP</sequence>
<gene>
    <name evidence="6" type="ORF">Ctob_014766</name>
</gene>
<keyword evidence="2 5" id="KW-0812">Transmembrane</keyword>
<organism evidence="6 7">
    <name type="scientific">Chrysochromulina tobinii</name>
    <dbReference type="NCBI Taxonomy" id="1460289"/>
    <lineage>
        <taxon>Eukaryota</taxon>
        <taxon>Haptista</taxon>
        <taxon>Haptophyta</taxon>
        <taxon>Prymnesiophyceae</taxon>
        <taxon>Prymnesiales</taxon>
        <taxon>Chrysochromulinaceae</taxon>
        <taxon>Chrysochromulina</taxon>
    </lineage>
</organism>
<evidence type="ECO:0000256" key="2">
    <source>
        <dbReference type="ARBA" id="ARBA00022692"/>
    </source>
</evidence>
<keyword evidence="4 5" id="KW-0472">Membrane</keyword>
<reference evidence="7" key="1">
    <citation type="journal article" date="2015" name="PLoS Genet.">
        <title>Genome Sequence and Transcriptome Analyses of Chrysochromulina tobin: Metabolic Tools for Enhanced Algal Fitness in the Prominent Order Prymnesiales (Haptophyceae).</title>
        <authorList>
            <person name="Hovde B.T."/>
            <person name="Deodato C.R."/>
            <person name="Hunsperger H.M."/>
            <person name="Ryken S.A."/>
            <person name="Yost W."/>
            <person name="Jha R.K."/>
            <person name="Patterson J."/>
            <person name="Monnat R.J. Jr."/>
            <person name="Barlow S.B."/>
            <person name="Starkenburg S.R."/>
            <person name="Cattolico R.A."/>
        </authorList>
    </citation>
    <scope>NUCLEOTIDE SEQUENCE</scope>
    <source>
        <strain evidence="7">CCMP291</strain>
    </source>
</reference>
<evidence type="ECO:0000256" key="4">
    <source>
        <dbReference type="ARBA" id="ARBA00023136"/>
    </source>
</evidence>
<feature type="transmembrane region" description="Helical" evidence="5">
    <location>
        <begin position="48"/>
        <end position="70"/>
    </location>
</feature>
<feature type="transmembrane region" description="Helical" evidence="5">
    <location>
        <begin position="105"/>
        <end position="125"/>
    </location>
</feature>
<evidence type="ECO:0000256" key="3">
    <source>
        <dbReference type="ARBA" id="ARBA00022989"/>
    </source>
</evidence>
<feature type="transmembrane region" description="Helical" evidence="5">
    <location>
        <begin position="82"/>
        <end position="99"/>
    </location>
</feature>
<proteinExistence type="predicted"/>
<dbReference type="PANTHER" id="PTHR11132">
    <property type="entry name" value="SOLUTE CARRIER FAMILY 35"/>
    <property type="match status" value="1"/>
</dbReference>
<comment type="caution">
    <text evidence="6">The sequence shown here is derived from an EMBL/GenBank/DDBJ whole genome shotgun (WGS) entry which is preliminary data.</text>
</comment>
<feature type="transmembrane region" description="Helical" evidence="5">
    <location>
        <begin position="248"/>
        <end position="270"/>
    </location>
</feature>
<evidence type="ECO:0000256" key="5">
    <source>
        <dbReference type="SAM" id="Phobius"/>
    </source>
</evidence>
<dbReference type="InterPro" id="IPR050186">
    <property type="entry name" value="TPT_transporter"/>
</dbReference>
<evidence type="ECO:0000256" key="1">
    <source>
        <dbReference type="ARBA" id="ARBA00004141"/>
    </source>
</evidence>
<comment type="subcellular location">
    <subcellularLocation>
        <location evidence="1">Membrane</location>
        <topology evidence="1">Multi-pass membrane protein</topology>
    </subcellularLocation>
</comment>
<feature type="transmembrane region" description="Helical" evidence="5">
    <location>
        <begin position="277"/>
        <end position="298"/>
    </location>
</feature>
<feature type="transmembrane region" description="Helical" evidence="5">
    <location>
        <begin position="137"/>
        <end position="158"/>
    </location>
</feature>
<protein>
    <submittedName>
        <fullName evidence="6">Solute carrier family 35 member c2</fullName>
    </submittedName>
</protein>
<keyword evidence="7" id="KW-1185">Reference proteome</keyword>
<feature type="transmembrane region" description="Helical" evidence="5">
    <location>
        <begin position="304"/>
        <end position="322"/>
    </location>
</feature>
<dbReference type="AlphaFoldDB" id="A0A0M0LPX4"/>
<keyword evidence="3 5" id="KW-1133">Transmembrane helix</keyword>
<accession>A0A0M0LPX4</accession>
<feature type="transmembrane region" description="Helical" evidence="5">
    <location>
        <begin position="170"/>
        <end position="197"/>
    </location>
</feature>
<dbReference type="Proteomes" id="UP000037460">
    <property type="component" value="Unassembled WGS sequence"/>
</dbReference>
<dbReference type="EMBL" id="JWZX01000375">
    <property type="protein sequence ID" value="KOO53115.1"/>
    <property type="molecule type" value="Genomic_DNA"/>
</dbReference>
<feature type="transmembrane region" description="Helical" evidence="5">
    <location>
        <begin position="15"/>
        <end position="36"/>
    </location>
</feature>
<name>A0A0M0LPX4_9EUKA</name>
<dbReference type="OrthoDB" id="18894at2759"/>
<dbReference type="GO" id="GO:0016020">
    <property type="term" value="C:membrane"/>
    <property type="evidence" value="ECO:0007669"/>
    <property type="project" value="UniProtKB-SubCell"/>
</dbReference>
<feature type="transmembrane region" description="Helical" evidence="5">
    <location>
        <begin position="209"/>
        <end position="228"/>
    </location>
</feature>
<evidence type="ECO:0000313" key="6">
    <source>
        <dbReference type="EMBL" id="KOO53115.1"/>
    </source>
</evidence>
<evidence type="ECO:0000313" key="7">
    <source>
        <dbReference type="Proteomes" id="UP000037460"/>
    </source>
</evidence>